<proteinExistence type="predicted"/>
<evidence type="ECO:0000313" key="1">
    <source>
        <dbReference type="EnsemblMetazoa" id="AATE011723-PA.1"/>
    </source>
</evidence>
<dbReference type="SMART" id="SM00256">
    <property type="entry name" value="FBOX"/>
    <property type="match status" value="1"/>
</dbReference>
<dbReference type="PROSITE" id="PS50181">
    <property type="entry name" value="FBOX"/>
    <property type="match status" value="1"/>
</dbReference>
<reference evidence="1" key="1">
    <citation type="submission" date="2022-08" db="UniProtKB">
        <authorList>
            <consortium name="EnsemblMetazoa"/>
        </authorList>
    </citation>
    <scope>IDENTIFICATION</scope>
    <source>
        <strain evidence="1">EBRO</strain>
    </source>
</reference>
<dbReference type="Pfam" id="PF12937">
    <property type="entry name" value="F-box-like"/>
    <property type="match status" value="1"/>
</dbReference>
<accession>A0A182J5F9</accession>
<dbReference type="InterPro" id="IPR001810">
    <property type="entry name" value="F-box_dom"/>
</dbReference>
<dbReference type="InterPro" id="IPR032675">
    <property type="entry name" value="LRR_dom_sf"/>
</dbReference>
<name>A0A182J5F9_ANOAO</name>
<dbReference type="InterPro" id="IPR036047">
    <property type="entry name" value="F-box-like_dom_sf"/>
</dbReference>
<organism evidence="1">
    <name type="scientific">Anopheles atroparvus</name>
    <name type="common">European mosquito</name>
    <dbReference type="NCBI Taxonomy" id="41427"/>
    <lineage>
        <taxon>Eukaryota</taxon>
        <taxon>Metazoa</taxon>
        <taxon>Ecdysozoa</taxon>
        <taxon>Arthropoda</taxon>
        <taxon>Hexapoda</taxon>
        <taxon>Insecta</taxon>
        <taxon>Pterygota</taxon>
        <taxon>Neoptera</taxon>
        <taxon>Endopterygota</taxon>
        <taxon>Diptera</taxon>
        <taxon>Nematocera</taxon>
        <taxon>Culicoidea</taxon>
        <taxon>Culicidae</taxon>
        <taxon>Anophelinae</taxon>
        <taxon>Anopheles</taxon>
    </lineage>
</organism>
<sequence length="207" mass="24160">MSSISDLPPEILDHVFGYLGTADQTRARLVCHQWNEQLSTLRYTKARKLRLTFDRLNENPSDMQWLAKSIGKHHCIEVDWYTMYKKSKGPAIKNCTARLVDVLNANRFSLEELWLRNCSWTTLRAVFGALGRQRRLRNLKLTKIVGISGRRFRKIQLKEMILDEEATGWLGSLSIDVLSLNRCKIITVREEEVWSGSFWLVEYGWAR</sequence>
<protein>
    <submittedName>
        <fullName evidence="1">F-box domain-containing protein</fullName>
    </submittedName>
</protein>
<dbReference type="EnsemblMetazoa" id="AATE011723-RA">
    <property type="protein sequence ID" value="AATE011723-PA.1"/>
    <property type="gene ID" value="AATE011723"/>
</dbReference>
<dbReference type="SUPFAM" id="SSF81383">
    <property type="entry name" value="F-box domain"/>
    <property type="match status" value="1"/>
</dbReference>
<dbReference type="VEuPathDB" id="VectorBase:AATE011723"/>
<dbReference type="AlphaFoldDB" id="A0A182J5F9"/>
<dbReference type="Gene3D" id="3.80.10.10">
    <property type="entry name" value="Ribonuclease Inhibitor"/>
    <property type="match status" value="1"/>
</dbReference>